<feature type="non-terminal residue" evidence="8">
    <location>
        <position position="1"/>
    </location>
</feature>
<dbReference type="AlphaFoldDB" id="A0A426XWP1"/>
<name>A0A426XWP1_ENSVE</name>
<dbReference type="PANTHER" id="PTHR45650">
    <property type="entry name" value="GDSL-LIKE LIPASE/ACYLHYDROLASE-RELATED"/>
    <property type="match status" value="1"/>
</dbReference>
<evidence type="ECO:0000256" key="6">
    <source>
        <dbReference type="ARBA" id="ARBA00022963"/>
    </source>
</evidence>
<evidence type="ECO:0000256" key="5">
    <source>
        <dbReference type="ARBA" id="ARBA00022801"/>
    </source>
</evidence>
<comment type="subcellular location">
    <subcellularLocation>
        <location evidence="1">Secreted</location>
    </subcellularLocation>
</comment>
<gene>
    <name evidence="8" type="ORF">B296_00048146</name>
</gene>
<keyword evidence="7" id="KW-0443">Lipid metabolism</keyword>
<keyword evidence="5" id="KW-0378">Hydrolase</keyword>
<proteinExistence type="inferred from homology"/>
<dbReference type="GO" id="GO:0016042">
    <property type="term" value="P:lipid catabolic process"/>
    <property type="evidence" value="ECO:0007669"/>
    <property type="project" value="UniProtKB-KW"/>
</dbReference>
<accession>A0A426XWP1</accession>
<comment type="caution">
    <text evidence="8">The sequence shown here is derived from an EMBL/GenBank/DDBJ whole genome shotgun (WGS) entry which is preliminary data.</text>
</comment>
<evidence type="ECO:0000256" key="4">
    <source>
        <dbReference type="ARBA" id="ARBA00022729"/>
    </source>
</evidence>
<evidence type="ECO:0000256" key="2">
    <source>
        <dbReference type="ARBA" id="ARBA00008668"/>
    </source>
</evidence>
<evidence type="ECO:0008006" key="10">
    <source>
        <dbReference type="Google" id="ProtNLM"/>
    </source>
</evidence>
<dbReference type="Proteomes" id="UP000287651">
    <property type="component" value="Unassembled WGS sequence"/>
</dbReference>
<evidence type="ECO:0000256" key="7">
    <source>
        <dbReference type="ARBA" id="ARBA00023098"/>
    </source>
</evidence>
<organism evidence="8 9">
    <name type="scientific">Ensete ventricosum</name>
    <name type="common">Abyssinian banana</name>
    <name type="synonym">Musa ensete</name>
    <dbReference type="NCBI Taxonomy" id="4639"/>
    <lineage>
        <taxon>Eukaryota</taxon>
        <taxon>Viridiplantae</taxon>
        <taxon>Streptophyta</taxon>
        <taxon>Embryophyta</taxon>
        <taxon>Tracheophyta</taxon>
        <taxon>Spermatophyta</taxon>
        <taxon>Magnoliopsida</taxon>
        <taxon>Liliopsida</taxon>
        <taxon>Zingiberales</taxon>
        <taxon>Musaceae</taxon>
        <taxon>Ensete</taxon>
    </lineage>
</organism>
<dbReference type="GO" id="GO:0016787">
    <property type="term" value="F:hydrolase activity"/>
    <property type="evidence" value="ECO:0007669"/>
    <property type="project" value="UniProtKB-KW"/>
</dbReference>
<evidence type="ECO:0000313" key="9">
    <source>
        <dbReference type="Proteomes" id="UP000287651"/>
    </source>
</evidence>
<reference evidence="8 9" key="1">
    <citation type="journal article" date="2014" name="Agronomy (Basel)">
        <title>A Draft Genome Sequence for Ensete ventricosum, the Drought-Tolerant Tree Against Hunger.</title>
        <authorList>
            <person name="Harrison J."/>
            <person name="Moore K.A."/>
            <person name="Paszkiewicz K."/>
            <person name="Jones T."/>
            <person name="Grant M."/>
            <person name="Ambacheew D."/>
            <person name="Muzemil S."/>
            <person name="Studholme D.J."/>
        </authorList>
    </citation>
    <scope>NUCLEOTIDE SEQUENCE [LARGE SCALE GENOMIC DNA]</scope>
</reference>
<evidence type="ECO:0000256" key="1">
    <source>
        <dbReference type="ARBA" id="ARBA00004613"/>
    </source>
</evidence>
<protein>
    <recommendedName>
        <fullName evidence="10">GDSL esterase/lipase</fullName>
    </recommendedName>
</protein>
<comment type="similarity">
    <text evidence="2">Belongs to the 'GDSL' lipolytic enzyme family.</text>
</comment>
<dbReference type="Gene3D" id="3.40.50.1110">
    <property type="entry name" value="SGNH hydrolase"/>
    <property type="match status" value="1"/>
</dbReference>
<dbReference type="InterPro" id="IPR051238">
    <property type="entry name" value="GDSL_esterase/lipase"/>
</dbReference>
<dbReference type="EMBL" id="AMZH03016817">
    <property type="protein sequence ID" value="RRT43925.1"/>
    <property type="molecule type" value="Genomic_DNA"/>
</dbReference>
<keyword evidence="4" id="KW-0732">Signal</keyword>
<dbReference type="GO" id="GO:0005576">
    <property type="term" value="C:extracellular region"/>
    <property type="evidence" value="ECO:0007669"/>
    <property type="project" value="UniProtKB-SubCell"/>
</dbReference>
<keyword evidence="6" id="KW-0442">Lipid degradation</keyword>
<evidence type="ECO:0000256" key="3">
    <source>
        <dbReference type="ARBA" id="ARBA00022525"/>
    </source>
</evidence>
<evidence type="ECO:0000313" key="8">
    <source>
        <dbReference type="EMBL" id="RRT43925.1"/>
    </source>
</evidence>
<dbReference type="InterPro" id="IPR036514">
    <property type="entry name" value="SGNH_hydro_sf"/>
</dbReference>
<sequence>RSSSSSSAEPKVPAVYVFGDSTADVGNNNYLPGDDAKANFPHYGIDFPHQRPTGRFSNGYNGVDFMGTSAFLDHDHAFELICNLV</sequence>
<keyword evidence="3" id="KW-0964">Secreted</keyword>